<dbReference type="SUPFAM" id="SSF53706">
    <property type="entry name" value="Formate dehydrogenase/DMSO reductase, domains 1-3"/>
    <property type="match status" value="1"/>
</dbReference>
<organism evidence="1">
    <name type="scientific">marine metagenome</name>
    <dbReference type="NCBI Taxonomy" id="408172"/>
    <lineage>
        <taxon>unclassified sequences</taxon>
        <taxon>metagenomes</taxon>
        <taxon>ecological metagenomes</taxon>
    </lineage>
</organism>
<dbReference type="PANTHER" id="PTHR43742">
    <property type="entry name" value="TRIMETHYLAMINE-N-OXIDE REDUCTASE"/>
    <property type="match status" value="1"/>
</dbReference>
<gene>
    <name evidence="1" type="ORF">METZ01_LOCUS454578</name>
</gene>
<name>A0A383A1Z1_9ZZZZ</name>
<proteinExistence type="predicted"/>
<accession>A0A383A1Z1</accession>
<evidence type="ECO:0000313" key="1">
    <source>
        <dbReference type="EMBL" id="SVE01724.1"/>
    </source>
</evidence>
<feature type="non-terminal residue" evidence="1">
    <location>
        <position position="252"/>
    </location>
</feature>
<dbReference type="EMBL" id="UINC01188486">
    <property type="protein sequence ID" value="SVE01724.1"/>
    <property type="molecule type" value="Genomic_DNA"/>
</dbReference>
<reference evidence="1" key="1">
    <citation type="submission" date="2018-05" db="EMBL/GenBank/DDBJ databases">
        <authorList>
            <person name="Lanie J.A."/>
            <person name="Ng W.-L."/>
            <person name="Kazmierczak K.M."/>
            <person name="Andrzejewski T.M."/>
            <person name="Davidsen T.M."/>
            <person name="Wayne K.J."/>
            <person name="Tettelin H."/>
            <person name="Glass J.I."/>
            <person name="Rusch D."/>
            <person name="Podicherti R."/>
            <person name="Tsui H.-C.T."/>
            <person name="Winkler M.E."/>
        </authorList>
    </citation>
    <scope>NUCLEOTIDE SEQUENCE</scope>
</reference>
<protein>
    <submittedName>
        <fullName evidence="1">Uncharacterized protein</fullName>
    </submittedName>
</protein>
<dbReference type="InterPro" id="IPR050612">
    <property type="entry name" value="Prok_Mopterin_Oxidored"/>
</dbReference>
<sequence length="252" mass="28815">MYFHNDLINRSYYIVATLSGNVGKPGGNVGSYAGNYKASIFNGMPSYVSEDPFNPTLDPTVDGRDIKKKMYGLFESVHFWDHGDKPLIVNTPNEGRVVMTGPSHMPSPTKVVWHVNANLLGVAKWHYNQIKNTLPRHELWIAQDKEWNMSCEYADIVLPVDSWVEFKYPDMTASCTNPFVQMFPRGGIPRIYDTRHDIETFADVAKALSKITGEQRFIDYWKFVHEGNVEIYLQRIIDGSNALRGYNARQMI</sequence>
<dbReference type="AlphaFoldDB" id="A0A383A1Z1"/>
<dbReference type="Gene3D" id="3.40.50.12440">
    <property type="match status" value="2"/>
</dbReference>